<reference evidence="2" key="1">
    <citation type="submission" date="2016-12" db="EMBL/GenBank/DDBJ databases">
        <title>Complete Genome Sequence of Beggiatoa leptomitiformis D-401.</title>
        <authorList>
            <person name="Fomenkov A."/>
            <person name="Vincze T."/>
            <person name="Grabovich M."/>
            <person name="Anton B.P."/>
            <person name="Dubinina G."/>
            <person name="Orlova M."/>
            <person name="Belousova E."/>
            <person name="Roberts R.J."/>
        </authorList>
    </citation>
    <scope>NUCLEOTIDE SEQUENCE [LARGE SCALE GENOMIC DNA]</scope>
    <source>
        <strain evidence="2">D-401</strain>
    </source>
</reference>
<evidence type="ECO:0000313" key="1">
    <source>
        <dbReference type="EMBL" id="QGX04013.1"/>
    </source>
</evidence>
<proteinExistence type="predicted"/>
<accession>A0A650GCZ9</accession>
<name>A0A650GCZ9_9GAMM</name>
<dbReference type="Proteomes" id="UP000234271">
    <property type="component" value="Chromosome"/>
</dbReference>
<gene>
    <name evidence="1" type="ORF">BLE401_18355</name>
</gene>
<evidence type="ECO:0000313" key="2">
    <source>
        <dbReference type="Proteomes" id="UP000234271"/>
    </source>
</evidence>
<keyword evidence="2" id="KW-1185">Reference proteome</keyword>
<organism evidence="1 2">
    <name type="scientific">Beggiatoa leptomitoformis</name>
    <dbReference type="NCBI Taxonomy" id="288004"/>
    <lineage>
        <taxon>Bacteria</taxon>
        <taxon>Pseudomonadati</taxon>
        <taxon>Pseudomonadota</taxon>
        <taxon>Gammaproteobacteria</taxon>
        <taxon>Thiotrichales</taxon>
        <taxon>Thiotrichaceae</taxon>
        <taxon>Beggiatoa</taxon>
    </lineage>
</organism>
<sequence>MSVYRLTQIVNTSEAGLVKKGYLEVVNGEFKVTKKGLELIDKVNQLIAN</sequence>
<evidence type="ECO:0008006" key="3">
    <source>
        <dbReference type="Google" id="ProtNLM"/>
    </source>
</evidence>
<dbReference type="EMBL" id="CP018889">
    <property type="protein sequence ID" value="QGX04013.1"/>
    <property type="molecule type" value="Genomic_DNA"/>
</dbReference>
<dbReference type="RefSeq" id="WP_161575402.1">
    <property type="nucleotide sequence ID" value="NZ_CP012373.2"/>
</dbReference>
<protein>
    <recommendedName>
        <fullName evidence="3">ArnR1-like winged helix-turn-helix domain-containing protein</fullName>
    </recommendedName>
</protein>
<dbReference type="AlphaFoldDB" id="A0A650GCZ9"/>